<reference evidence="2 3" key="1">
    <citation type="submission" date="2020-04" db="EMBL/GenBank/DDBJ databases">
        <authorList>
            <person name="De Canck E."/>
        </authorList>
    </citation>
    <scope>NUCLEOTIDE SEQUENCE [LARGE SCALE GENOMIC DNA]</scope>
    <source>
        <strain evidence="2 3">LMG 28138</strain>
    </source>
</reference>
<dbReference type="InterPro" id="IPR011990">
    <property type="entry name" value="TPR-like_helical_dom_sf"/>
</dbReference>
<dbReference type="SUPFAM" id="SSF48452">
    <property type="entry name" value="TPR-like"/>
    <property type="match status" value="1"/>
</dbReference>
<dbReference type="Pfam" id="PF13181">
    <property type="entry name" value="TPR_8"/>
    <property type="match status" value="2"/>
</dbReference>
<protein>
    <submittedName>
        <fullName evidence="2">Lipopolysaccharide assembly protein B</fullName>
    </submittedName>
</protein>
<dbReference type="AlphaFoldDB" id="A0A6S7B9U8"/>
<dbReference type="PROSITE" id="PS50005">
    <property type="entry name" value="TPR"/>
    <property type="match status" value="2"/>
</dbReference>
<proteinExistence type="predicted"/>
<accession>A0A6S7B9U8</accession>
<dbReference type="GO" id="GO:0097363">
    <property type="term" value="F:protein O-acetylglucosaminyltransferase activity"/>
    <property type="evidence" value="ECO:0007669"/>
    <property type="project" value="TreeGrafter"/>
</dbReference>
<sequence length="256" mass="27979">MSFLSSQEILSIPDTLGHAHAHWNTGRADQAERLCQHVLAAWPGQADALHLLGLIAHAYGDLDVAIAHLRQACTTPHAPAVYSSNLAEMYRQKGLLAEGEEAARRAVSMDPTLVSGWNNLGIIQQETGKLKESLACLERVVGLQPGWAEAHNNLANTFRRLGRMDRAERHYRQALALNPSYAEAHKNLASLLSSQGRYDEAATAAQRAIELSPRVVDAYPNLTEVETSRHLRAAALGALDMLRAFAPQHPAGLWHA</sequence>
<dbReference type="Pfam" id="PF13432">
    <property type="entry name" value="TPR_16"/>
    <property type="match status" value="1"/>
</dbReference>
<dbReference type="PROSITE" id="PS50293">
    <property type="entry name" value="TPR_REGION"/>
    <property type="match status" value="2"/>
</dbReference>
<dbReference type="GO" id="GO:0006493">
    <property type="term" value="P:protein O-linked glycosylation"/>
    <property type="evidence" value="ECO:0007669"/>
    <property type="project" value="InterPro"/>
</dbReference>
<dbReference type="PANTHER" id="PTHR44366">
    <property type="entry name" value="UDP-N-ACETYLGLUCOSAMINE--PEPTIDE N-ACETYLGLUCOSAMINYLTRANSFERASE 110 KDA SUBUNIT"/>
    <property type="match status" value="1"/>
</dbReference>
<keyword evidence="1" id="KW-0802">TPR repeat</keyword>
<dbReference type="SMART" id="SM00028">
    <property type="entry name" value="TPR"/>
    <property type="match status" value="5"/>
</dbReference>
<dbReference type="PANTHER" id="PTHR44366:SF1">
    <property type="entry name" value="UDP-N-ACETYLGLUCOSAMINE--PEPTIDE N-ACETYLGLUCOSAMINYLTRANSFERASE 110 KDA SUBUNIT"/>
    <property type="match status" value="1"/>
</dbReference>
<dbReference type="InterPro" id="IPR019734">
    <property type="entry name" value="TPR_rpt"/>
</dbReference>
<dbReference type="Proteomes" id="UP000494115">
    <property type="component" value="Unassembled WGS sequence"/>
</dbReference>
<dbReference type="InterPro" id="IPR037919">
    <property type="entry name" value="OGT"/>
</dbReference>
<evidence type="ECO:0000313" key="3">
    <source>
        <dbReference type="Proteomes" id="UP000494115"/>
    </source>
</evidence>
<dbReference type="EMBL" id="CADIKM010000004">
    <property type="protein sequence ID" value="CAB3781886.1"/>
    <property type="molecule type" value="Genomic_DNA"/>
</dbReference>
<dbReference type="Pfam" id="PF13424">
    <property type="entry name" value="TPR_12"/>
    <property type="match status" value="1"/>
</dbReference>
<evidence type="ECO:0000313" key="2">
    <source>
        <dbReference type="EMBL" id="CAB3781886.1"/>
    </source>
</evidence>
<dbReference type="Gene3D" id="1.25.40.10">
    <property type="entry name" value="Tetratricopeptide repeat domain"/>
    <property type="match status" value="4"/>
</dbReference>
<gene>
    <name evidence="2" type="primary">lapB_2</name>
    <name evidence="2" type="ORF">LMG28138_01381</name>
</gene>
<evidence type="ECO:0000256" key="1">
    <source>
        <dbReference type="PROSITE-ProRule" id="PRU00339"/>
    </source>
</evidence>
<feature type="repeat" description="TPR" evidence="1">
    <location>
        <begin position="182"/>
        <end position="215"/>
    </location>
</feature>
<name>A0A6S7B9U8_9BURK</name>
<keyword evidence="3" id="KW-1185">Reference proteome</keyword>
<organism evidence="2 3">
    <name type="scientific">Pararobbsia alpina</name>
    <dbReference type="NCBI Taxonomy" id="621374"/>
    <lineage>
        <taxon>Bacteria</taxon>
        <taxon>Pseudomonadati</taxon>
        <taxon>Pseudomonadota</taxon>
        <taxon>Betaproteobacteria</taxon>
        <taxon>Burkholderiales</taxon>
        <taxon>Burkholderiaceae</taxon>
        <taxon>Pararobbsia</taxon>
    </lineage>
</organism>
<feature type="repeat" description="TPR" evidence="1">
    <location>
        <begin position="148"/>
        <end position="181"/>
    </location>
</feature>